<protein>
    <recommendedName>
        <fullName evidence="2 9">DNA mismatch repair protein MutS</fullName>
    </recommendedName>
</protein>
<sequence length="880" mass="98257">MTLPSAKGATPVMAQWFSLKKEHPDALLFFRMGDFFELFFHDAEAAANALDIALTARGTHAGQPIPMCGVPVGTAATYLARLIKKGFKVAVAEQTESPKNRGKNQKGPLSRAVIRLITPGTLTEDELLNASQPNYILCIIPDLKKNSSNLGAAWIDISTGIFETSYFKSFQLDDFLARINPSEILAPNQLYLNSYENRQTILNEISNIKIAQKQLATLFNINSLSALGDFKNEEIIAGYELITYIGQTQNGRIPQLSRPQSQKYESILAIDPATRNSLEILENNAGNNQFTLFSSINRAITAPGSRMLANWLSSPLTEIDKIEARQKGWIYLYQNTQLLTLLRQTLKGSPDISRSLGRISVGRGSPRDLASIRNGLHVARKIAQILSKYEKKIDRTPPYIHKIKHYLLSGNILLENLTKALMENPPLKLEEGSIIKEGYDEKLDTYRHLHQQSRQIIIDLQQKYCKKYDISTLKIRFSNQLGYIIELSRTAAAKLKDCPELILRQGTVNLARYTTDELNILNTKILEASSNSAEYEKMLFDKLIEETLRERDLPLLANAIAVIDVLQACATLYSSQEWCVPTLTNDTRFTLKNARHPVVEAALQKPDKFTPNSCNLSNNKRVMLLTGPNMAGKSTFLRQVALNVILAQSGLPLPAINAEIGIVDRLFSRVGASDDLANGRSTFMVEMTEAASILNQAGPRSLVVIDEIGRGTSTLDGLAIAWAILETLHNTIQCRTIFATHFHELSQLTHHLPFIQNFTMKIKEWKGSIIFQYEVVPGAAEHSWGIHVAQLAGVPTTTLNRAKSVLQTLETQQYGSQISLPLSDTDATVGNQDHSQVNFDTKKRKMLNEIETAFMEINPDQITPMDAINILYKLKKVIDR</sequence>
<dbReference type="InterPro" id="IPR007695">
    <property type="entry name" value="DNA_mismatch_repair_MutS-lik_N"/>
</dbReference>
<dbReference type="Pfam" id="PF01624">
    <property type="entry name" value="MutS_I"/>
    <property type="match status" value="1"/>
</dbReference>
<keyword evidence="13" id="KW-1185">Reference proteome</keyword>
<dbReference type="InterPro" id="IPR007861">
    <property type="entry name" value="DNA_mismatch_repair_MutS_clamp"/>
</dbReference>
<comment type="caution">
    <text evidence="12">The sequence shown here is derived from an EMBL/GenBank/DDBJ whole genome shotgun (WGS) entry which is preliminary data.</text>
</comment>
<dbReference type="InterPro" id="IPR036678">
    <property type="entry name" value="MutS_con_dom_sf"/>
</dbReference>
<dbReference type="Gene3D" id="3.40.1170.10">
    <property type="entry name" value="DNA repair protein MutS, domain I"/>
    <property type="match status" value="1"/>
</dbReference>
<dbReference type="OrthoDB" id="9802448at2"/>
<evidence type="ECO:0000256" key="10">
    <source>
        <dbReference type="RuleBase" id="RU003756"/>
    </source>
</evidence>
<dbReference type="SUPFAM" id="SSF48334">
    <property type="entry name" value="DNA repair protein MutS, domain III"/>
    <property type="match status" value="1"/>
</dbReference>
<feature type="domain" description="DNA mismatch repair proteins mutS family" evidence="11">
    <location>
        <begin position="701"/>
        <end position="717"/>
    </location>
</feature>
<evidence type="ECO:0000256" key="6">
    <source>
        <dbReference type="ARBA" id="ARBA00023125"/>
    </source>
</evidence>
<evidence type="ECO:0000256" key="7">
    <source>
        <dbReference type="ARBA" id="ARBA00023204"/>
    </source>
</evidence>
<dbReference type="SUPFAM" id="SSF55271">
    <property type="entry name" value="DNA repair protein MutS, domain I"/>
    <property type="match status" value="1"/>
</dbReference>
<evidence type="ECO:0000256" key="9">
    <source>
        <dbReference type="NCBIfam" id="TIGR01070"/>
    </source>
</evidence>
<organism evidence="12 13">
    <name type="scientific">Commensalibacter melissae</name>
    <dbReference type="NCBI Taxonomy" id="2070537"/>
    <lineage>
        <taxon>Bacteria</taxon>
        <taxon>Pseudomonadati</taxon>
        <taxon>Pseudomonadota</taxon>
        <taxon>Alphaproteobacteria</taxon>
        <taxon>Acetobacterales</taxon>
        <taxon>Acetobacteraceae</taxon>
    </lineage>
</organism>
<dbReference type="Pfam" id="PF00488">
    <property type="entry name" value="MutS_V"/>
    <property type="match status" value="1"/>
</dbReference>
<dbReference type="PIRSF" id="PIRSF037677">
    <property type="entry name" value="DNA_mis_repair_Msh6"/>
    <property type="match status" value="1"/>
</dbReference>
<dbReference type="InterPro" id="IPR007696">
    <property type="entry name" value="DNA_mismatch_repair_MutS_core"/>
</dbReference>
<keyword evidence="6 10" id="KW-0238">DNA-binding</keyword>
<evidence type="ECO:0000313" key="12">
    <source>
        <dbReference type="EMBL" id="PXZ01697.1"/>
    </source>
</evidence>
<dbReference type="SMART" id="SM00534">
    <property type="entry name" value="MUTSac"/>
    <property type="match status" value="1"/>
</dbReference>
<dbReference type="PANTHER" id="PTHR11361:SF34">
    <property type="entry name" value="DNA MISMATCH REPAIR PROTEIN MSH1, MITOCHONDRIAL"/>
    <property type="match status" value="1"/>
</dbReference>
<keyword evidence="3 10" id="KW-0547">Nucleotide-binding</keyword>
<dbReference type="GO" id="GO:0030983">
    <property type="term" value="F:mismatched DNA binding"/>
    <property type="evidence" value="ECO:0007669"/>
    <property type="project" value="InterPro"/>
</dbReference>
<dbReference type="Pfam" id="PF05190">
    <property type="entry name" value="MutS_IV"/>
    <property type="match status" value="1"/>
</dbReference>
<dbReference type="EMBL" id="QGLT01000001">
    <property type="protein sequence ID" value="PXZ01697.1"/>
    <property type="molecule type" value="Genomic_DNA"/>
</dbReference>
<dbReference type="PANTHER" id="PTHR11361">
    <property type="entry name" value="DNA MISMATCH REPAIR PROTEIN MUTS FAMILY MEMBER"/>
    <property type="match status" value="1"/>
</dbReference>
<dbReference type="Proteomes" id="UP000247565">
    <property type="component" value="Unassembled WGS sequence"/>
</dbReference>
<evidence type="ECO:0000256" key="5">
    <source>
        <dbReference type="ARBA" id="ARBA00022840"/>
    </source>
</evidence>
<dbReference type="InterPro" id="IPR017261">
    <property type="entry name" value="DNA_mismatch_repair_MutS/MSH"/>
</dbReference>
<dbReference type="InterPro" id="IPR005748">
    <property type="entry name" value="DNA_mismatch_repair_MutS"/>
</dbReference>
<dbReference type="PROSITE" id="PS00486">
    <property type="entry name" value="DNA_MISMATCH_REPAIR_2"/>
    <property type="match status" value="1"/>
</dbReference>
<keyword evidence="5" id="KW-0067">ATP-binding</keyword>
<dbReference type="InterPro" id="IPR016151">
    <property type="entry name" value="DNA_mismatch_repair_MutS_N"/>
</dbReference>
<dbReference type="InterPro" id="IPR000432">
    <property type="entry name" value="DNA_mismatch_repair_MutS_C"/>
</dbReference>
<dbReference type="Gene3D" id="3.40.50.300">
    <property type="entry name" value="P-loop containing nucleotide triphosphate hydrolases"/>
    <property type="match status" value="1"/>
</dbReference>
<dbReference type="NCBIfam" id="NF003810">
    <property type="entry name" value="PRK05399.1"/>
    <property type="match status" value="1"/>
</dbReference>
<proteinExistence type="inferred from homology"/>
<dbReference type="SUPFAM" id="SSF53150">
    <property type="entry name" value="DNA repair protein MutS, domain II"/>
    <property type="match status" value="1"/>
</dbReference>
<dbReference type="Gene3D" id="3.30.420.110">
    <property type="entry name" value="MutS, connector domain"/>
    <property type="match status" value="1"/>
</dbReference>
<dbReference type="Pfam" id="PF05192">
    <property type="entry name" value="MutS_III"/>
    <property type="match status" value="1"/>
</dbReference>
<evidence type="ECO:0000256" key="4">
    <source>
        <dbReference type="ARBA" id="ARBA00022763"/>
    </source>
</evidence>
<dbReference type="InterPro" id="IPR027417">
    <property type="entry name" value="P-loop_NTPase"/>
</dbReference>
<gene>
    <name evidence="12" type="ORF">DK869_01410</name>
</gene>
<dbReference type="AlphaFoldDB" id="A0A318N3E2"/>
<dbReference type="Gene3D" id="1.10.1420.10">
    <property type="match status" value="2"/>
</dbReference>
<dbReference type="GO" id="GO:0006298">
    <property type="term" value="P:mismatch repair"/>
    <property type="evidence" value="ECO:0007669"/>
    <property type="project" value="UniProtKB-UniRule"/>
</dbReference>
<keyword evidence="7 10" id="KW-0234">DNA repair</keyword>
<comment type="similarity">
    <text evidence="1 10">Belongs to the DNA mismatch repair MutS family.</text>
</comment>
<keyword evidence="4 10" id="KW-0227">DNA damage</keyword>
<comment type="function">
    <text evidence="8">This protein is involved in the repair of mismatches in DNA. It is possible that it carries out the mismatch recognition step. This protein has a weak ATPase activity.</text>
</comment>
<dbReference type="NCBIfam" id="TIGR01070">
    <property type="entry name" value="mutS1"/>
    <property type="match status" value="1"/>
</dbReference>
<evidence type="ECO:0000259" key="11">
    <source>
        <dbReference type="PROSITE" id="PS00486"/>
    </source>
</evidence>
<dbReference type="GO" id="GO:0005524">
    <property type="term" value="F:ATP binding"/>
    <property type="evidence" value="ECO:0007669"/>
    <property type="project" value="UniProtKB-UniRule"/>
</dbReference>
<evidence type="ECO:0000256" key="8">
    <source>
        <dbReference type="ARBA" id="ARBA00024647"/>
    </source>
</evidence>
<dbReference type="InterPro" id="IPR045076">
    <property type="entry name" value="MutS"/>
</dbReference>
<evidence type="ECO:0000256" key="1">
    <source>
        <dbReference type="ARBA" id="ARBA00006271"/>
    </source>
</evidence>
<reference evidence="12 13" key="1">
    <citation type="submission" date="2018-05" db="EMBL/GenBank/DDBJ databases">
        <title>Reference genomes for bee gut microbiota database.</title>
        <authorList>
            <person name="Ellegaard K.M."/>
        </authorList>
    </citation>
    <scope>NUCLEOTIDE SEQUENCE [LARGE SCALE GENOMIC DNA]</scope>
    <source>
        <strain evidence="12 13">ESL0284</strain>
    </source>
</reference>
<accession>A0A318N3E2</accession>
<dbReference type="SMART" id="SM00533">
    <property type="entry name" value="MUTSd"/>
    <property type="match status" value="1"/>
</dbReference>
<dbReference type="Pfam" id="PF05188">
    <property type="entry name" value="MutS_II"/>
    <property type="match status" value="1"/>
</dbReference>
<dbReference type="InterPro" id="IPR036187">
    <property type="entry name" value="DNA_mismatch_repair_MutS_sf"/>
</dbReference>
<evidence type="ECO:0000256" key="3">
    <source>
        <dbReference type="ARBA" id="ARBA00022741"/>
    </source>
</evidence>
<dbReference type="SUPFAM" id="SSF52540">
    <property type="entry name" value="P-loop containing nucleoside triphosphate hydrolases"/>
    <property type="match status" value="1"/>
</dbReference>
<evidence type="ECO:0000313" key="13">
    <source>
        <dbReference type="Proteomes" id="UP000247565"/>
    </source>
</evidence>
<dbReference type="GO" id="GO:0140664">
    <property type="term" value="F:ATP-dependent DNA damage sensor activity"/>
    <property type="evidence" value="ECO:0007669"/>
    <property type="project" value="InterPro"/>
</dbReference>
<name>A0A318N3E2_9PROT</name>
<evidence type="ECO:0000256" key="2">
    <source>
        <dbReference type="ARBA" id="ARBA00021982"/>
    </source>
</evidence>
<dbReference type="RefSeq" id="WP_110438216.1">
    <property type="nucleotide sequence ID" value="NZ_CP046393.1"/>
</dbReference>
<dbReference type="InterPro" id="IPR007860">
    <property type="entry name" value="DNA_mmatch_repair_MutS_con_dom"/>
</dbReference>